<dbReference type="NCBIfam" id="TIGR00678">
    <property type="entry name" value="holB"/>
    <property type="match status" value="1"/>
</dbReference>
<accession>A0A2S6IFF2</accession>
<dbReference type="InterPro" id="IPR003593">
    <property type="entry name" value="AAA+_ATPase"/>
</dbReference>
<dbReference type="GO" id="GO:0003887">
    <property type="term" value="F:DNA-directed DNA polymerase activity"/>
    <property type="evidence" value="ECO:0007669"/>
    <property type="project" value="InterPro"/>
</dbReference>
<dbReference type="GO" id="GO:0006261">
    <property type="term" value="P:DNA-templated DNA replication"/>
    <property type="evidence" value="ECO:0007669"/>
    <property type="project" value="TreeGrafter"/>
</dbReference>
<dbReference type="EMBL" id="PTJD01000012">
    <property type="protein sequence ID" value="PPK92944.1"/>
    <property type="molecule type" value="Genomic_DNA"/>
</dbReference>
<dbReference type="RefSeq" id="WP_104434334.1">
    <property type="nucleotide sequence ID" value="NZ_PTJD01000012.1"/>
</dbReference>
<feature type="region of interest" description="Disordered" evidence="1">
    <location>
        <begin position="296"/>
        <end position="326"/>
    </location>
</feature>
<dbReference type="Gene3D" id="3.40.50.300">
    <property type="entry name" value="P-loop containing nucleotide triphosphate hydrolases"/>
    <property type="match status" value="1"/>
</dbReference>
<dbReference type="AlphaFoldDB" id="A0A2S6IFF2"/>
<dbReference type="PANTHER" id="PTHR11669">
    <property type="entry name" value="REPLICATION FACTOR C / DNA POLYMERASE III GAMMA-TAU SUBUNIT"/>
    <property type="match status" value="1"/>
</dbReference>
<proteinExistence type="predicted"/>
<dbReference type="OrthoDB" id="9809531at2"/>
<evidence type="ECO:0000313" key="4">
    <source>
        <dbReference type="Proteomes" id="UP000239485"/>
    </source>
</evidence>
<dbReference type="InterPro" id="IPR050238">
    <property type="entry name" value="DNA_Rep/Repair_Clamp_Loader"/>
</dbReference>
<dbReference type="NCBIfam" id="NF005926">
    <property type="entry name" value="PRK07940.1"/>
    <property type="match status" value="1"/>
</dbReference>
<dbReference type="Pfam" id="PF13177">
    <property type="entry name" value="DNA_pol3_delta2"/>
    <property type="match status" value="1"/>
</dbReference>
<organism evidence="3 4">
    <name type="scientific">Kineococcus xinjiangensis</name>
    <dbReference type="NCBI Taxonomy" id="512762"/>
    <lineage>
        <taxon>Bacteria</taxon>
        <taxon>Bacillati</taxon>
        <taxon>Actinomycetota</taxon>
        <taxon>Actinomycetes</taxon>
        <taxon>Kineosporiales</taxon>
        <taxon>Kineosporiaceae</taxon>
        <taxon>Kineococcus</taxon>
    </lineage>
</organism>
<feature type="domain" description="AAA+ ATPase" evidence="2">
    <location>
        <begin position="56"/>
        <end position="198"/>
    </location>
</feature>
<dbReference type="InterPro" id="IPR027417">
    <property type="entry name" value="P-loop_NTPase"/>
</dbReference>
<evidence type="ECO:0000256" key="1">
    <source>
        <dbReference type="SAM" id="MobiDB-lite"/>
    </source>
</evidence>
<dbReference type="Proteomes" id="UP000239485">
    <property type="component" value="Unassembled WGS sequence"/>
</dbReference>
<protein>
    <submittedName>
        <fullName evidence="3">DNA polymerase-3 subunit delta</fullName>
    </submittedName>
</protein>
<comment type="caution">
    <text evidence="3">The sequence shown here is derived from an EMBL/GenBank/DDBJ whole genome shotgun (WGS) entry which is preliminary data.</text>
</comment>
<sequence length="418" mass="44351">MSAAATAEPQGVWRDVVGQGPAVAVLAAAAAAARSRLARGGGTTQAAAAGAEAAGMTHAWLLTGPPGSGRSTAARAFAAALHCEDDTAPPGCGRCSGCRTALAGTHADVDVFATEHTQIRREDVEPLIAVAHRRPSLGRWRVVVVEDADRLNETSGNTLLKSIEEPPEQTVWLLCAPNVDDVLRTIRSRCRHVPLRVPPASAVAELLQRRDGVDPAMAEFAARAAQSHIGFARRLARDEGARIRRRDVLRLPSRADGVGRAVIAAGELVEVAQEEAKAATAERDATERAALMRALGAEGSATPPPAVRAQVRQLEDDQKRRARRSQTDALDRALVDLLGLFRDVLVVQLGAAVELVNGDQRAEVERLARASSAEDTMRRIDAIRTARTRLAGNVAPLLAVEAMALEFVPARPGPRGDR</sequence>
<dbReference type="SUPFAM" id="SSF52540">
    <property type="entry name" value="P-loop containing nucleoside triphosphate hydrolases"/>
    <property type="match status" value="1"/>
</dbReference>
<dbReference type="InterPro" id="IPR004622">
    <property type="entry name" value="DNA_pol_HolB"/>
</dbReference>
<gene>
    <name evidence="3" type="ORF">CLV92_112123</name>
</gene>
<name>A0A2S6IFF2_9ACTN</name>
<feature type="compositionally biased region" description="Basic and acidic residues" evidence="1">
    <location>
        <begin position="313"/>
        <end position="326"/>
    </location>
</feature>
<dbReference type="GO" id="GO:0008408">
    <property type="term" value="F:3'-5' exonuclease activity"/>
    <property type="evidence" value="ECO:0007669"/>
    <property type="project" value="InterPro"/>
</dbReference>
<dbReference type="PANTHER" id="PTHR11669:SF8">
    <property type="entry name" value="DNA POLYMERASE III SUBUNIT DELTA"/>
    <property type="match status" value="1"/>
</dbReference>
<evidence type="ECO:0000313" key="3">
    <source>
        <dbReference type="EMBL" id="PPK92944.1"/>
    </source>
</evidence>
<keyword evidence="4" id="KW-1185">Reference proteome</keyword>
<reference evidence="3 4" key="1">
    <citation type="submission" date="2018-02" db="EMBL/GenBank/DDBJ databases">
        <title>Genomic Encyclopedia of Archaeal and Bacterial Type Strains, Phase II (KMG-II): from individual species to whole genera.</title>
        <authorList>
            <person name="Goeker M."/>
        </authorList>
    </citation>
    <scope>NUCLEOTIDE SEQUENCE [LARGE SCALE GENOMIC DNA]</scope>
    <source>
        <strain evidence="3 4">DSM 22857</strain>
    </source>
</reference>
<evidence type="ECO:0000259" key="2">
    <source>
        <dbReference type="SMART" id="SM00382"/>
    </source>
</evidence>
<dbReference type="SMART" id="SM00382">
    <property type="entry name" value="AAA"/>
    <property type="match status" value="1"/>
</dbReference>